<dbReference type="InterPro" id="IPR001810">
    <property type="entry name" value="F-box_dom"/>
</dbReference>
<dbReference type="AlphaFoldDB" id="A0A5M8PC00"/>
<evidence type="ECO:0000313" key="3">
    <source>
        <dbReference type="Proteomes" id="UP000324767"/>
    </source>
</evidence>
<name>A0A5M8PC00_9LECA</name>
<dbReference type="EMBL" id="VXIT01000025">
    <property type="protein sequence ID" value="KAA6406593.1"/>
    <property type="molecule type" value="Genomic_DNA"/>
</dbReference>
<organism evidence="2 3">
    <name type="scientific">Lasallia pustulata</name>
    <dbReference type="NCBI Taxonomy" id="136370"/>
    <lineage>
        <taxon>Eukaryota</taxon>
        <taxon>Fungi</taxon>
        <taxon>Dikarya</taxon>
        <taxon>Ascomycota</taxon>
        <taxon>Pezizomycotina</taxon>
        <taxon>Lecanoromycetes</taxon>
        <taxon>OSLEUM clade</taxon>
        <taxon>Umbilicariomycetidae</taxon>
        <taxon>Umbilicariales</taxon>
        <taxon>Umbilicariaceae</taxon>
        <taxon>Lasallia</taxon>
    </lineage>
</organism>
<dbReference type="PROSITE" id="PS50181">
    <property type="entry name" value="FBOX"/>
    <property type="match status" value="1"/>
</dbReference>
<dbReference type="Pfam" id="PF00646">
    <property type="entry name" value="F-box"/>
    <property type="match status" value="1"/>
</dbReference>
<evidence type="ECO:0000313" key="2">
    <source>
        <dbReference type="EMBL" id="KAA6406593.1"/>
    </source>
</evidence>
<accession>A0A5M8PC00</accession>
<dbReference type="SUPFAM" id="SSF81383">
    <property type="entry name" value="F-box domain"/>
    <property type="match status" value="1"/>
</dbReference>
<reference evidence="2 3" key="1">
    <citation type="submission" date="2019-09" db="EMBL/GenBank/DDBJ databases">
        <title>The hologenome of the rock-dwelling lichen Lasallia pustulata.</title>
        <authorList>
            <person name="Greshake Tzovaras B."/>
            <person name="Segers F."/>
            <person name="Bicker A."/>
            <person name="Dal Grande F."/>
            <person name="Otte J."/>
            <person name="Hankeln T."/>
            <person name="Schmitt I."/>
            <person name="Ebersberger I."/>
        </authorList>
    </citation>
    <scope>NUCLEOTIDE SEQUENCE [LARGE SCALE GENOMIC DNA]</scope>
    <source>
        <strain evidence="2">A1-1</strain>
    </source>
</reference>
<proteinExistence type="predicted"/>
<comment type="caution">
    <text evidence="2">The sequence shown here is derived from an EMBL/GenBank/DDBJ whole genome shotgun (WGS) entry which is preliminary data.</text>
</comment>
<protein>
    <recommendedName>
        <fullName evidence="1">F-box domain-containing protein</fullName>
    </recommendedName>
</protein>
<sequence length="131" mass="14921">MAPAPSLLSLPTELLVQILTYLDHPTFQILAGTHERFQSLIDFVKARETTPPSEIREQLIHASFAHPYYRFRRMLACNLCLCLRYRWEFCDGVVDYWNPRERFCNECGVLYGKSPPGMVSGGGEDVLAGLP</sequence>
<feature type="domain" description="F-box" evidence="1">
    <location>
        <begin position="4"/>
        <end position="42"/>
    </location>
</feature>
<gene>
    <name evidence="2" type="ORF">FRX48_09648</name>
</gene>
<evidence type="ECO:0000259" key="1">
    <source>
        <dbReference type="PROSITE" id="PS50181"/>
    </source>
</evidence>
<dbReference type="OrthoDB" id="5281164at2759"/>
<dbReference type="Proteomes" id="UP000324767">
    <property type="component" value="Unassembled WGS sequence"/>
</dbReference>
<dbReference type="InterPro" id="IPR036047">
    <property type="entry name" value="F-box-like_dom_sf"/>
</dbReference>